<evidence type="ECO:0000313" key="4">
    <source>
        <dbReference type="Proteomes" id="UP000319160"/>
    </source>
</evidence>
<feature type="compositionally biased region" description="Low complexity" evidence="1">
    <location>
        <begin position="193"/>
        <end position="205"/>
    </location>
</feature>
<feature type="region of interest" description="Disordered" evidence="1">
    <location>
        <begin position="187"/>
        <end position="218"/>
    </location>
</feature>
<dbReference type="PANTHER" id="PTHR35910:SF1">
    <property type="entry name" value="2EXR DOMAIN-CONTAINING PROTEIN"/>
    <property type="match status" value="1"/>
</dbReference>
<evidence type="ECO:0000313" key="3">
    <source>
        <dbReference type="EMBL" id="TRX93041.1"/>
    </source>
</evidence>
<feature type="compositionally biased region" description="Basic residues" evidence="1">
    <location>
        <begin position="208"/>
        <end position="218"/>
    </location>
</feature>
<organism evidence="3 4">
    <name type="scientific">Xylaria flabelliformis</name>
    <dbReference type="NCBI Taxonomy" id="2512241"/>
    <lineage>
        <taxon>Eukaryota</taxon>
        <taxon>Fungi</taxon>
        <taxon>Dikarya</taxon>
        <taxon>Ascomycota</taxon>
        <taxon>Pezizomycotina</taxon>
        <taxon>Sordariomycetes</taxon>
        <taxon>Xylariomycetidae</taxon>
        <taxon>Xylariales</taxon>
        <taxon>Xylariaceae</taxon>
        <taxon>Xylaria</taxon>
    </lineage>
</organism>
<proteinExistence type="predicted"/>
<dbReference type="PANTHER" id="PTHR35910">
    <property type="entry name" value="2EXR DOMAIN-CONTAINING PROTEIN"/>
    <property type="match status" value="1"/>
</dbReference>
<dbReference type="OrthoDB" id="3473305at2759"/>
<dbReference type="Pfam" id="PF20150">
    <property type="entry name" value="2EXR"/>
    <property type="match status" value="1"/>
</dbReference>
<feature type="region of interest" description="Disordered" evidence="1">
    <location>
        <begin position="125"/>
        <end position="173"/>
    </location>
</feature>
<dbReference type="Proteomes" id="UP000319160">
    <property type="component" value="Unassembled WGS sequence"/>
</dbReference>
<keyword evidence="4" id="KW-1185">Reference proteome</keyword>
<evidence type="ECO:0000259" key="2">
    <source>
        <dbReference type="Pfam" id="PF20150"/>
    </source>
</evidence>
<dbReference type="AlphaFoldDB" id="A0A553HYL3"/>
<dbReference type="InterPro" id="IPR045518">
    <property type="entry name" value="2EXR"/>
</dbReference>
<name>A0A553HYL3_9PEZI</name>
<reference evidence="4" key="1">
    <citation type="submission" date="2019-06" db="EMBL/GenBank/DDBJ databases">
        <title>Draft genome sequence of the griseofulvin-producing fungus Xylaria cubensis strain G536.</title>
        <authorList>
            <person name="Mead M.E."/>
            <person name="Raja H.A."/>
            <person name="Steenwyk J.L."/>
            <person name="Knowles S.L."/>
            <person name="Oberlies N.H."/>
            <person name="Rokas A."/>
        </authorList>
    </citation>
    <scope>NUCLEOTIDE SEQUENCE [LARGE SCALE GENOMIC DNA]</scope>
    <source>
        <strain evidence="4">G536</strain>
    </source>
</reference>
<sequence>MSPSKGRSVKPRAGRTTMDGVSHENLAEQEPSARAIPNSTPLEHAGVDEEIEDAETESNTLLSTPQAGTSSNILFGTADFSLPATRSARKDYFDSILVDSSSSQSNAHRRLRLATTRNSAIAETASRLEAEDIDYEETSEENAEGDREEAQLQDPPLETRNYESGKGHPTVGGLRVCRRSDRIRAQLRDARESSPSTALSAVSSSNRIQKKRNRSLKKTSKVIKPTLRRSARLAKPLDVFHKYPDLPPELQFMIWEAAIEPRLVYICNRYSSLDHARDFGIQNKTPPWFMACRKSAYIAMRFYQKLFAQENISMNPGWGLPVRTQDVGTLFDIVIFEPCHNGCRACYCAQQYHEDDRARVQRLAVQIDSPHLPTISEPGWVTISRAWPNVTTLFMMKPAIRGLNQGDKAMIRIKEGDHELALRKLFEAWKKGAGQHQTLTTLEFVRVVQQEPATTNIKDRYRSVEDRKTGLVEDIVLG</sequence>
<feature type="region of interest" description="Disordered" evidence="1">
    <location>
        <begin position="1"/>
        <end position="73"/>
    </location>
</feature>
<dbReference type="EMBL" id="VFLP01000032">
    <property type="protein sequence ID" value="TRX93041.1"/>
    <property type="molecule type" value="Genomic_DNA"/>
</dbReference>
<feature type="domain" description="2EXR" evidence="2">
    <location>
        <begin position="240"/>
        <end position="310"/>
    </location>
</feature>
<evidence type="ECO:0000256" key="1">
    <source>
        <dbReference type="SAM" id="MobiDB-lite"/>
    </source>
</evidence>
<gene>
    <name evidence="3" type="ORF">FHL15_006179</name>
</gene>
<feature type="compositionally biased region" description="Polar residues" evidence="1">
    <location>
        <begin position="57"/>
        <end position="73"/>
    </location>
</feature>
<comment type="caution">
    <text evidence="3">The sequence shown here is derived from an EMBL/GenBank/DDBJ whole genome shotgun (WGS) entry which is preliminary data.</text>
</comment>
<protein>
    <recommendedName>
        <fullName evidence="2">2EXR domain-containing protein</fullName>
    </recommendedName>
</protein>
<accession>A0A553HYL3</accession>
<feature type="compositionally biased region" description="Acidic residues" evidence="1">
    <location>
        <begin position="131"/>
        <end position="143"/>
    </location>
</feature>